<evidence type="ECO:0000313" key="1">
    <source>
        <dbReference type="EMBL" id="EIW87282.1"/>
    </source>
</evidence>
<keyword evidence="2" id="KW-1185">Reference proteome</keyword>
<dbReference type="OMA" id="YWDIICL"/>
<organism evidence="1 2">
    <name type="scientific">Coniophora puteana (strain RWD-64-598)</name>
    <name type="common">Brown rot fungus</name>
    <dbReference type="NCBI Taxonomy" id="741705"/>
    <lineage>
        <taxon>Eukaryota</taxon>
        <taxon>Fungi</taxon>
        <taxon>Dikarya</taxon>
        <taxon>Basidiomycota</taxon>
        <taxon>Agaricomycotina</taxon>
        <taxon>Agaricomycetes</taxon>
        <taxon>Agaricomycetidae</taxon>
        <taxon>Boletales</taxon>
        <taxon>Coniophorineae</taxon>
        <taxon>Coniophoraceae</taxon>
        <taxon>Coniophora</taxon>
    </lineage>
</organism>
<reference evidence="2" key="1">
    <citation type="journal article" date="2012" name="Science">
        <title>The Paleozoic origin of enzymatic lignin decomposition reconstructed from 31 fungal genomes.</title>
        <authorList>
            <person name="Floudas D."/>
            <person name="Binder M."/>
            <person name="Riley R."/>
            <person name="Barry K."/>
            <person name="Blanchette R.A."/>
            <person name="Henrissat B."/>
            <person name="Martinez A.T."/>
            <person name="Otillar R."/>
            <person name="Spatafora J.W."/>
            <person name="Yadav J.S."/>
            <person name="Aerts A."/>
            <person name="Benoit I."/>
            <person name="Boyd A."/>
            <person name="Carlson A."/>
            <person name="Copeland A."/>
            <person name="Coutinho P.M."/>
            <person name="de Vries R.P."/>
            <person name="Ferreira P."/>
            <person name="Findley K."/>
            <person name="Foster B."/>
            <person name="Gaskell J."/>
            <person name="Glotzer D."/>
            <person name="Gorecki P."/>
            <person name="Heitman J."/>
            <person name="Hesse C."/>
            <person name="Hori C."/>
            <person name="Igarashi K."/>
            <person name="Jurgens J.A."/>
            <person name="Kallen N."/>
            <person name="Kersten P."/>
            <person name="Kohler A."/>
            <person name="Kuees U."/>
            <person name="Kumar T.K.A."/>
            <person name="Kuo A."/>
            <person name="LaButti K."/>
            <person name="Larrondo L.F."/>
            <person name="Lindquist E."/>
            <person name="Ling A."/>
            <person name="Lombard V."/>
            <person name="Lucas S."/>
            <person name="Lundell T."/>
            <person name="Martin R."/>
            <person name="McLaughlin D.J."/>
            <person name="Morgenstern I."/>
            <person name="Morin E."/>
            <person name="Murat C."/>
            <person name="Nagy L.G."/>
            <person name="Nolan M."/>
            <person name="Ohm R.A."/>
            <person name="Patyshakuliyeva A."/>
            <person name="Rokas A."/>
            <person name="Ruiz-Duenas F.J."/>
            <person name="Sabat G."/>
            <person name="Salamov A."/>
            <person name="Samejima M."/>
            <person name="Schmutz J."/>
            <person name="Slot J.C."/>
            <person name="St John F."/>
            <person name="Stenlid J."/>
            <person name="Sun H."/>
            <person name="Sun S."/>
            <person name="Syed K."/>
            <person name="Tsang A."/>
            <person name="Wiebenga A."/>
            <person name="Young D."/>
            <person name="Pisabarro A."/>
            <person name="Eastwood D.C."/>
            <person name="Martin F."/>
            <person name="Cullen D."/>
            <person name="Grigoriev I.V."/>
            <person name="Hibbett D.S."/>
        </authorList>
    </citation>
    <scope>NUCLEOTIDE SEQUENCE [LARGE SCALE GENOMIC DNA]</scope>
    <source>
        <strain evidence="2">RWD-64-598 SS2</strain>
    </source>
</reference>
<dbReference type="Proteomes" id="UP000053558">
    <property type="component" value="Unassembled WGS sequence"/>
</dbReference>
<dbReference type="AlphaFoldDB" id="A0A5M3N761"/>
<gene>
    <name evidence="1" type="ORF">CONPUDRAFT_44275</name>
</gene>
<comment type="caution">
    <text evidence="1">The sequence shown here is derived from an EMBL/GenBank/DDBJ whole genome shotgun (WGS) entry which is preliminary data.</text>
</comment>
<dbReference type="InterPro" id="IPR036691">
    <property type="entry name" value="Endo/exonu/phosph_ase_sf"/>
</dbReference>
<accession>A0A5M3N761</accession>
<dbReference type="RefSeq" id="XP_007762436.1">
    <property type="nucleotide sequence ID" value="XM_007764246.1"/>
</dbReference>
<dbReference type="OrthoDB" id="2840473at2759"/>
<evidence type="ECO:0000313" key="2">
    <source>
        <dbReference type="Proteomes" id="UP000053558"/>
    </source>
</evidence>
<proteinExistence type="predicted"/>
<dbReference type="GeneID" id="19206987"/>
<dbReference type="KEGG" id="cput:CONPUDRAFT_44275"/>
<dbReference type="SUPFAM" id="SSF56219">
    <property type="entry name" value="DNase I-like"/>
    <property type="match status" value="1"/>
</dbReference>
<dbReference type="Gene3D" id="3.60.10.10">
    <property type="entry name" value="Endonuclease/exonuclease/phosphatase"/>
    <property type="match status" value="1"/>
</dbReference>
<feature type="non-terminal residue" evidence="1">
    <location>
        <position position="64"/>
    </location>
</feature>
<dbReference type="EMBL" id="JH711573">
    <property type="protein sequence ID" value="EIW87282.1"/>
    <property type="molecule type" value="Genomic_DNA"/>
</dbReference>
<sequence length="64" mass="7369">MNTTPVTNQRLRILQLNMNNSRYAHDDLLNGKLADDWDVVVLQEPCLDRVGNTRATASWRVVYP</sequence>
<name>A0A5M3N761_CONPW</name>
<evidence type="ECO:0008006" key="3">
    <source>
        <dbReference type="Google" id="ProtNLM"/>
    </source>
</evidence>
<protein>
    <recommendedName>
        <fullName evidence="3">Endonuclease/exonuclease/phosphatase domain-containing protein</fullName>
    </recommendedName>
</protein>